<keyword evidence="1" id="KW-0812">Transmembrane</keyword>
<feature type="transmembrane region" description="Helical" evidence="1">
    <location>
        <begin position="6"/>
        <end position="24"/>
    </location>
</feature>
<sequence length="115" mass="13942">MYTLKTIFQLFWNIASIYIIIYSYNNYFEMVHRNIPIPKYSIPIPRHEHNSKLWLLAPKPLSFCLGQRKLVKTVLIRFKNILNRDKSFRRQCIHIHSILLNSQPQKVSLRLWDRC</sequence>
<dbReference type="EMBL" id="CM031829">
    <property type="protein sequence ID" value="KAG6713176.1"/>
    <property type="molecule type" value="Genomic_DNA"/>
</dbReference>
<evidence type="ECO:0000313" key="2">
    <source>
        <dbReference type="EMBL" id="KAG6713176.1"/>
    </source>
</evidence>
<evidence type="ECO:0000256" key="1">
    <source>
        <dbReference type="SAM" id="Phobius"/>
    </source>
</evidence>
<organism evidence="2 3">
    <name type="scientific">Carya illinoinensis</name>
    <name type="common">Pecan</name>
    <dbReference type="NCBI Taxonomy" id="32201"/>
    <lineage>
        <taxon>Eukaryota</taxon>
        <taxon>Viridiplantae</taxon>
        <taxon>Streptophyta</taxon>
        <taxon>Embryophyta</taxon>
        <taxon>Tracheophyta</taxon>
        <taxon>Spermatophyta</taxon>
        <taxon>Magnoliopsida</taxon>
        <taxon>eudicotyledons</taxon>
        <taxon>Gunneridae</taxon>
        <taxon>Pentapetalae</taxon>
        <taxon>rosids</taxon>
        <taxon>fabids</taxon>
        <taxon>Fagales</taxon>
        <taxon>Juglandaceae</taxon>
        <taxon>Carya</taxon>
    </lineage>
</organism>
<proteinExistence type="predicted"/>
<dbReference type="AlphaFoldDB" id="A0A922EZB8"/>
<dbReference type="Proteomes" id="UP000811246">
    <property type="component" value="Chromosome 5"/>
</dbReference>
<gene>
    <name evidence="2" type="ORF">I3842_05G139300</name>
</gene>
<keyword evidence="1" id="KW-1133">Transmembrane helix</keyword>
<evidence type="ECO:0000313" key="3">
    <source>
        <dbReference type="Proteomes" id="UP000811246"/>
    </source>
</evidence>
<accession>A0A922EZB8</accession>
<protein>
    <submittedName>
        <fullName evidence="2">Uncharacterized protein</fullName>
    </submittedName>
</protein>
<reference evidence="2" key="1">
    <citation type="submission" date="2021-01" db="EMBL/GenBank/DDBJ databases">
        <authorList>
            <person name="Lovell J.T."/>
            <person name="Bentley N."/>
            <person name="Bhattarai G."/>
            <person name="Jenkins J.W."/>
            <person name="Sreedasyam A."/>
            <person name="Alarcon Y."/>
            <person name="Bock C."/>
            <person name="Boston L."/>
            <person name="Carlson J."/>
            <person name="Cervantes K."/>
            <person name="Clermont K."/>
            <person name="Krom N."/>
            <person name="Kubenka K."/>
            <person name="Mamidi S."/>
            <person name="Mattison C."/>
            <person name="Monteros M."/>
            <person name="Pisani C."/>
            <person name="Plott C."/>
            <person name="Rajasekar S."/>
            <person name="Rhein H.S."/>
            <person name="Rohla C."/>
            <person name="Song M."/>
            <person name="Hilaire R.S."/>
            <person name="Shu S."/>
            <person name="Wells L."/>
            <person name="Wang X."/>
            <person name="Webber J."/>
            <person name="Heerema R.J."/>
            <person name="Klein P."/>
            <person name="Conner P."/>
            <person name="Grauke L."/>
            <person name="Grimwood J."/>
            <person name="Schmutz J."/>
            <person name="Randall J.J."/>
        </authorList>
    </citation>
    <scope>NUCLEOTIDE SEQUENCE</scope>
    <source>
        <tissue evidence="2">Leaf</tissue>
    </source>
</reference>
<comment type="caution">
    <text evidence="2">The sequence shown here is derived from an EMBL/GenBank/DDBJ whole genome shotgun (WGS) entry which is preliminary data.</text>
</comment>
<name>A0A922EZB8_CARIL</name>
<keyword evidence="1" id="KW-0472">Membrane</keyword>